<dbReference type="GO" id="GO:0005886">
    <property type="term" value="C:plasma membrane"/>
    <property type="evidence" value="ECO:0007669"/>
    <property type="project" value="UniProtKB-SubCell"/>
</dbReference>
<dbReference type="Proteomes" id="UP000680656">
    <property type="component" value="Chromosome"/>
</dbReference>
<evidence type="ECO:0000259" key="8">
    <source>
        <dbReference type="PROSITE" id="PS50928"/>
    </source>
</evidence>
<proteinExistence type="inferred from homology"/>
<dbReference type="CDD" id="cd06261">
    <property type="entry name" value="TM_PBP2"/>
    <property type="match status" value="1"/>
</dbReference>
<dbReference type="InterPro" id="IPR000515">
    <property type="entry name" value="MetI-like"/>
</dbReference>
<keyword evidence="3" id="KW-1003">Cell membrane</keyword>
<name>A0A8E7EJB6_9EURY</name>
<keyword evidence="5 7" id="KW-1133">Transmembrane helix</keyword>
<accession>A0A8E7EJB6</accession>
<organism evidence="9 10">
    <name type="scientific">Methanospirillum purgamenti</name>
    <dbReference type="NCBI Taxonomy" id="2834276"/>
    <lineage>
        <taxon>Archaea</taxon>
        <taxon>Methanobacteriati</taxon>
        <taxon>Methanobacteriota</taxon>
        <taxon>Stenosarchaea group</taxon>
        <taxon>Methanomicrobia</taxon>
        <taxon>Methanomicrobiales</taxon>
        <taxon>Methanospirillaceae</taxon>
        <taxon>Methanospirillum</taxon>
    </lineage>
</organism>
<dbReference type="PANTHER" id="PTHR43386">
    <property type="entry name" value="OLIGOPEPTIDE TRANSPORT SYSTEM PERMEASE PROTEIN APPC"/>
    <property type="match status" value="1"/>
</dbReference>
<dbReference type="InterPro" id="IPR035906">
    <property type="entry name" value="MetI-like_sf"/>
</dbReference>
<evidence type="ECO:0000313" key="9">
    <source>
        <dbReference type="EMBL" id="QVV88275.1"/>
    </source>
</evidence>
<protein>
    <submittedName>
        <fullName evidence="9">ABC transporter permease</fullName>
    </submittedName>
</protein>
<keyword evidence="10" id="KW-1185">Reference proteome</keyword>
<dbReference type="EMBL" id="CP075546">
    <property type="protein sequence ID" value="QVV88275.1"/>
    <property type="molecule type" value="Genomic_DNA"/>
</dbReference>
<dbReference type="PANTHER" id="PTHR43386:SF1">
    <property type="entry name" value="D,D-DIPEPTIDE TRANSPORT SYSTEM PERMEASE PROTEIN DDPC-RELATED"/>
    <property type="match status" value="1"/>
</dbReference>
<dbReference type="AlphaFoldDB" id="A0A8E7EJB6"/>
<comment type="similarity">
    <text evidence="7">Belongs to the binding-protein-dependent transport system permease family.</text>
</comment>
<reference evidence="9 10" key="1">
    <citation type="submission" date="2021-05" db="EMBL/GenBank/DDBJ databases">
        <title>A novel Methanospirillum isolate from a pyrite-forming mixed culture.</title>
        <authorList>
            <person name="Bunk B."/>
            <person name="Sproer C."/>
            <person name="Spring S."/>
            <person name="Pester M."/>
        </authorList>
    </citation>
    <scope>NUCLEOTIDE SEQUENCE [LARGE SCALE GENOMIC DNA]</scope>
    <source>
        <strain evidence="9 10">J.3.6.1-F.2.7.3</strain>
    </source>
</reference>
<keyword evidence="2 7" id="KW-0813">Transport</keyword>
<feature type="transmembrane region" description="Helical" evidence="7">
    <location>
        <begin position="77"/>
        <end position="102"/>
    </location>
</feature>
<evidence type="ECO:0000256" key="3">
    <source>
        <dbReference type="ARBA" id="ARBA00022475"/>
    </source>
</evidence>
<dbReference type="InterPro" id="IPR050366">
    <property type="entry name" value="BP-dependent_transpt_permease"/>
</dbReference>
<evidence type="ECO:0000256" key="7">
    <source>
        <dbReference type="RuleBase" id="RU363032"/>
    </source>
</evidence>
<dbReference type="RefSeq" id="WP_214419091.1">
    <property type="nucleotide sequence ID" value="NZ_CP075546.1"/>
</dbReference>
<keyword evidence="6 7" id="KW-0472">Membrane</keyword>
<evidence type="ECO:0000256" key="6">
    <source>
        <dbReference type="ARBA" id="ARBA00023136"/>
    </source>
</evidence>
<evidence type="ECO:0000256" key="4">
    <source>
        <dbReference type="ARBA" id="ARBA00022692"/>
    </source>
</evidence>
<sequence>MRGEGCERPIQDVSLYLCIGVIAIFFIVAVIPGVFAPYTENERFIPYQHPDIDHFLGTDDMGYDILSLLIYAARISLLIGLCAGGVSILIGTSIGLISGYIRGWTDDLLMSVTDIVLTIPKIPAIILISAFLRPSIWILILILGFFSWETTARVVRARTLQISTSGYILSARSLGFSSYQVLISDILPVMYPVILPKFMLTIAGAMISEASLSFLGLSDPTMNSWGRMISDAFTHGGFIREMWWWFLPPAVCICGVIISVIRIGMVYEKPGQESMVE</sequence>
<dbReference type="KEGG" id="mrtj:KHC33_13205"/>
<feature type="transmembrane region" description="Helical" evidence="7">
    <location>
        <begin position="243"/>
        <end position="265"/>
    </location>
</feature>
<comment type="subcellular location">
    <subcellularLocation>
        <location evidence="1 7">Cell membrane</location>
        <topology evidence="1 7">Multi-pass membrane protein</topology>
    </subcellularLocation>
</comment>
<dbReference type="PROSITE" id="PS50928">
    <property type="entry name" value="ABC_TM1"/>
    <property type="match status" value="1"/>
</dbReference>
<keyword evidence="4 7" id="KW-0812">Transmembrane</keyword>
<evidence type="ECO:0000256" key="1">
    <source>
        <dbReference type="ARBA" id="ARBA00004651"/>
    </source>
</evidence>
<feature type="transmembrane region" description="Helical" evidence="7">
    <location>
        <begin position="122"/>
        <end position="148"/>
    </location>
</feature>
<dbReference type="Gene3D" id="1.10.3720.10">
    <property type="entry name" value="MetI-like"/>
    <property type="match status" value="1"/>
</dbReference>
<dbReference type="SUPFAM" id="SSF161098">
    <property type="entry name" value="MetI-like"/>
    <property type="match status" value="1"/>
</dbReference>
<dbReference type="Pfam" id="PF00528">
    <property type="entry name" value="BPD_transp_1"/>
    <property type="match status" value="1"/>
</dbReference>
<evidence type="ECO:0000256" key="5">
    <source>
        <dbReference type="ARBA" id="ARBA00022989"/>
    </source>
</evidence>
<dbReference type="GO" id="GO:0055085">
    <property type="term" value="P:transmembrane transport"/>
    <property type="evidence" value="ECO:0007669"/>
    <property type="project" value="InterPro"/>
</dbReference>
<dbReference type="GeneID" id="65566099"/>
<feature type="domain" description="ABC transmembrane type-1" evidence="8">
    <location>
        <begin position="73"/>
        <end position="264"/>
    </location>
</feature>
<evidence type="ECO:0000313" key="10">
    <source>
        <dbReference type="Proteomes" id="UP000680656"/>
    </source>
</evidence>
<feature type="transmembrane region" description="Helical" evidence="7">
    <location>
        <begin position="13"/>
        <end position="35"/>
    </location>
</feature>
<gene>
    <name evidence="9" type="ORF">KHC33_13205</name>
</gene>
<evidence type="ECO:0000256" key="2">
    <source>
        <dbReference type="ARBA" id="ARBA00022448"/>
    </source>
</evidence>